<dbReference type="AlphaFoldDB" id="A0A3B0QUF4"/>
<name>A0A3B0QUF4_9ZZZZ</name>
<protein>
    <recommendedName>
        <fullName evidence="1">Glycosyltransferase 2-like domain-containing protein</fullName>
    </recommendedName>
</protein>
<evidence type="ECO:0000313" key="2">
    <source>
        <dbReference type="EMBL" id="VAV83882.1"/>
    </source>
</evidence>
<gene>
    <name evidence="2" type="ORF">MNBD_DELTA01-141</name>
</gene>
<feature type="non-terminal residue" evidence="2">
    <location>
        <position position="73"/>
    </location>
</feature>
<dbReference type="Pfam" id="PF00535">
    <property type="entry name" value="Glycos_transf_2"/>
    <property type="match status" value="1"/>
</dbReference>
<dbReference type="GO" id="GO:0016758">
    <property type="term" value="F:hexosyltransferase activity"/>
    <property type="evidence" value="ECO:0007669"/>
    <property type="project" value="UniProtKB-ARBA"/>
</dbReference>
<proteinExistence type="predicted"/>
<dbReference type="Gene3D" id="3.90.550.10">
    <property type="entry name" value="Spore Coat Polysaccharide Biosynthesis Protein SpsA, Chain A"/>
    <property type="match status" value="1"/>
</dbReference>
<reference evidence="2" key="1">
    <citation type="submission" date="2018-06" db="EMBL/GenBank/DDBJ databases">
        <authorList>
            <person name="Zhirakovskaya E."/>
        </authorList>
    </citation>
    <scope>NUCLEOTIDE SEQUENCE</scope>
</reference>
<feature type="domain" description="Glycosyltransferase 2-like" evidence="1">
    <location>
        <begin position="7"/>
        <end position="73"/>
    </location>
</feature>
<dbReference type="PANTHER" id="PTHR22916:SF3">
    <property type="entry name" value="UDP-GLCNAC:BETAGAL BETA-1,3-N-ACETYLGLUCOSAMINYLTRANSFERASE-LIKE PROTEIN 1"/>
    <property type="match status" value="1"/>
</dbReference>
<dbReference type="InterPro" id="IPR029044">
    <property type="entry name" value="Nucleotide-diphossugar_trans"/>
</dbReference>
<dbReference type="SUPFAM" id="SSF53448">
    <property type="entry name" value="Nucleotide-diphospho-sugar transferases"/>
    <property type="match status" value="1"/>
</dbReference>
<dbReference type="PANTHER" id="PTHR22916">
    <property type="entry name" value="GLYCOSYLTRANSFERASE"/>
    <property type="match status" value="1"/>
</dbReference>
<evidence type="ECO:0000259" key="1">
    <source>
        <dbReference type="Pfam" id="PF00535"/>
    </source>
</evidence>
<dbReference type="InterPro" id="IPR001173">
    <property type="entry name" value="Glyco_trans_2-like"/>
</dbReference>
<sequence length="73" mass="8191">MKEKTVSVIIPTYNRAGYLLEAIESVLGQTCTGIEIIVVDDGSTDETRERLKPYQDKIQYVYIENGGPARARN</sequence>
<dbReference type="CDD" id="cd00761">
    <property type="entry name" value="Glyco_tranf_GTA_type"/>
    <property type="match status" value="1"/>
</dbReference>
<organism evidence="2">
    <name type="scientific">hydrothermal vent metagenome</name>
    <dbReference type="NCBI Taxonomy" id="652676"/>
    <lineage>
        <taxon>unclassified sequences</taxon>
        <taxon>metagenomes</taxon>
        <taxon>ecological metagenomes</taxon>
    </lineage>
</organism>
<dbReference type="EMBL" id="UOEA01000053">
    <property type="protein sequence ID" value="VAV83882.1"/>
    <property type="molecule type" value="Genomic_DNA"/>
</dbReference>
<accession>A0A3B0QUF4</accession>